<feature type="domain" description="CSD" evidence="1">
    <location>
        <begin position="1"/>
        <end position="57"/>
    </location>
</feature>
<dbReference type="Proteomes" id="UP000662986">
    <property type="component" value="Plasmid unnamed4"/>
</dbReference>
<proteinExistence type="predicted"/>
<reference evidence="2 3" key="2">
    <citation type="journal article" date="2022" name="Arch. Microbiol.">
        <title>Rhodococcus pseudokoreensis sp. nov. isolated from the rhizosphere of young M26 apple rootstocks.</title>
        <authorList>
            <person name="Kampfer P."/>
            <person name="Glaeser S.P."/>
            <person name="Blom J."/>
            <person name="Wolf J."/>
            <person name="Benning S."/>
            <person name="Schloter M."/>
            <person name="Neumann-Schaal M."/>
        </authorList>
    </citation>
    <scope>NUCLEOTIDE SEQUENCE [LARGE SCALE GENOMIC DNA]</scope>
    <source>
        <strain evidence="2 3">R79</strain>
    </source>
</reference>
<dbReference type="Gene3D" id="2.40.50.140">
    <property type="entry name" value="Nucleic acid-binding proteins"/>
    <property type="match status" value="1"/>
</dbReference>
<dbReference type="Pfam" id="PF00313">
    <property type="entry name" value="CSD"/>
    <property type="match status" value="1"/>
</dbReference>
<organism evidence="2 3">
    <name type="scientific">Rhodococcus pseudokoreensis</name>
    <dbReference type="NCBI Taxonomy" id="2811421"/>
    <lineage>
        <taxon>Bacteria</taxon>
        <taxon>Bacillati</taxon>
        <taxon>Actinomycetota</taxon>
        <taxon>Actinomycetes</taxon>
        <taxon>Mycobacteriales</taxon>
        <taxon>Nocardiaceae</taxon>
        <taxon>Rhodococcus</taxon>
    </lineage>
</organism>
<reference evidence="2 3" key="1">
    <citation type="journal article" date="2021" name="Microbiol. Resour. Announc.">
        <title>Complete Genome Sequences of Two Rhodococcus sp. Strains with Large and Linear Chromosomes, Isolated from Apple Rhizosphere.</title>
        <authorList>
            <person name="Benning S."/>
            <person name="Brugnone N."/>
            <person name="Siani R."/>
            <person name="Kublik S."/>
            <person name="Schloter M."/>
            <person name="Rad V."/>
        </authorList>
    </citation>
    <scope>NUCLEOTIDE SEQUENCE [LARGE SCALE GENOMIC DNA]</scope>
    <source>
        <strain evidence="2 3">R79</strain>
    </source>
</reference>
<name>A0A974ZRJ0_9NOCA</name>
<dbReference type="RefSeq" id="WP_206004447.1">
    <property type="nucleotide sequence ID" value="NZ_CP070615.1"/>
</dbReference>
<protein>
    <submittedName>
        <fullName evidence="2">Cold-shock protein</fullName>
    </submittedName>
</protein>
<dbReference type="PROSITE" id="PS51857">
    <property type="entry name" value="CSD_2"/>
    <property type="match status" value="1"/>
</dbReference>
<accession>A0A974ZRJ0</accession>
<gene>
    <name evidence="2" type="ORF">JWS13_03190</name>
</gene>
<sequence>MKWFNGEKRFGFIKPDDGGADLFVHWTPSLVVGSVDVDHLAIVVHSRSHPEATDYWDGNWVRSILRVRAGGFTAHVNSGAAHRRDPQIR</sequence>
<dbReference type="InterPro" id="IPR002059">
    <property type="entry name" value="CSP_DNA-bd"/>
</dbReference>
<evidence type="ECO:0000313" key="2">
    <source>
        <dbReference type="EMBL" id="QSE87669.1"/>
    </source>
</evidence>
<dbReference type="CDD" id="cd04458">
    <property type="entry name" value="CSP_CDS"/>
    <property type="match status" value="1"/>
</dbReference>
<dbReference type="EMBL" id="CP070615">
    <property type="protein sequence ID" value="QSE87669.1"/>
    <property type="molecule type" value="Genomic_DNA"/>
</dbReference>
<dbReference type="InterPro" id="IPR012340">
    <property type="entry name" value="NA-bd_OB-fold"/>
</dbReference>
<evidence type="ECO:0000313" key="3">
    <source>
        <dbReference type="Proteomes" id="UP000662986"/>
    </source>
</evidence>
<geneLocation type="plasmid" evidence="2 3">
    <name>unnamed4</name>
</geneLocation>
<keyword evidence="3" id="KW-1185">Reference proteome</keyword>
<keyword evidence="2" id="KW-0614">Plasmid</keyword>
<evidence type="ECO:0000259" key="1">
    <source>
        <dbReference type="PROSITE" id="PS51857"/>
    </source>
</evidence>
<dbReference type="SUPFAM" id="SSF50249">
    <property type="entry name" value="Nucleic acid-binding proteins"/>
    <property type="match status" value="1"/>
</dbReference>